<reference evidence="8 9" key="1">
    <citation type="journal article" date="2009" name="Appl. Environ. Microbiol.">
        <title>Genomic analysis of 'Elusimicrobium minutum,' the first cultivated representative of the phylum 'Elusimicrobia' (formerly termite group 1).</title>
        <authorList>
            <person name="Herlemann D.P.R."/>
            <person name="Geissinger O."/>
            <person name="Ikeda-Ohtsubo W."/>
            <person name="Kunin V."/>
            <person name="Sun H."/>
            <person name="Lapidus A."/>
            <person name="Hugenholtz P."/>
            <person name="Brune A."/>
        </authorList>
    </citation>
    <scope>NUCLEOTIDE SEQUENCE [LARGE SCALE GENOMIC DNA]</scope>
    <source>
        <strain evidence="8 9">Pei191</strain>
    </source>
</reference>
<dbReference type="SUPFAM" id="SSF47979">
    <property type="entry name" value="Iron-dependent repressor protein, dimerization domain"/>
    <property type="match status" value="1"/>
</dbReference>
<comment type="function">
    <text evidence="6">In the presence of manganese, represses expression of mntH and mntS. Up-regulates expression of mntP.</text>
</comment>
<keyword evidence="5" id="KW-0804">Transcription</keyword>
<comment type="similarity">
    <text evidence="1">Belongs to the DtxR/MntR family.</text>
</comment>
<dbReference type="AlphaFoldDB" id="B2KCF9"/>
<dbReference type="RefSeq" id="WP_012414695.1">
    <property type="nucleotide sequence ID" value="NC_010644.1"/>
</dbReference>
<dbReference type="GO" id="GO:0003677">
    <property type="term" value="F:DNA binding"/>
    <property type="evidence" value="ECO:0007669"/>
    <property type="project" value="UniProtKB-KW"/>
</dbReference>
<dbReference type="Gene3D" id="1.10.10.10">
    <property type="entry name" value="Winged helix-like DNA-binding domain superfamily/Winged helix DNA-binding domain"/>
    <property type="match status" value="1"/>
</dbReference>
<dbReference type="InterPro" id="IPR001367">
    <property type="entry name" value="Fe_dep_repressor"/>
</dbReference>
<dbReference type="GO" id="GO:0046983">
    <property type="term" value="F:protein dimerization activity"/>
    <property type="evidence" value="ECO:0007669"/>
    <property type="project" value="InterPro"/>
</dbReference>
<evidence type="ECO:0000256" key="3">
    <source>
        <dbReference type="ARBA" id="ARBA00023015"/>
    </source>
</evidence>
<dbReference type="GO" id="GO:0003700">
    <property type="term" value="F:DNA-binding transcription factor activity"/>
    <property type="evidence" value="ECO:0007669"/>
    <property type="project" value="InterPro"/>
</dbReference>
<dbReference type="InterPro" id="IPR022689">
    <property type="entry name" value="Iron_dep_repressor"/>
</dbReference>
<protein>
    <recommendedName>
        <fullName evidence="2">Transcriptional regulator MntR</fullName>
    </recommendedName>
</protein>
<dbReference type="KEGG" id="emi:Emin_0525"/>
<dbReference type="SMART" id="SM00529">
    <property type="entry name" value="HTH_DTXR"/>
    <property type="match status" value="1"/>
</dbReference>
<dbReference type="SUPFAM" id="SSF46785">
    <property type="entry name" value="Winged helix' DNA-binding domain"/>
    <property type="match status" value="1"/>
</dbReference>
<dbReference type="InterPro" id="IPR036388">
    <property type="entry name" value="WH-like_DNA-bd_sf"/>
</dbReference>
<dbReference type="EMBL" id="CP001055">
    <property type="protein sequence ID" value="ACC98080.1"/>
    <property type="molecule type" value="Genomic_DNA"/>
</dbReference>
<dbReference type="InterPro" id="IPR022687">
    <property type="entry name" value="HTH_DTXR"/>
</dbReference>
<dbReference type="InterPro" id="IPR036421">
    <property type="entry name" value="Fe_dep_repressor_sf"/>
</dbReference>
<evidence type="ECO:0000313" key="9">
    <source>
        <dbReference type="Proteomes" id="UP000001029"/>
    </source>
</evidence>
<dbReference type="PROSITE" id="PS50944">
    <property type="entry name" value="HTH_DTXR"/>
    <property type="match status" value="1"/>
</dbReference>
<dbReference type="STRING" id="445932.Emin_0525"/>
<evidence type="ECO:0000256" key="2">
    <source>
        <dbReference type="ARBA" id="ARBA00022386"/>
    </source>
</evidence>
<name>B2KCF9_ELUMP</name>
<dbReference type="Pfam" id="PF01325">
    <property type="entry name" value="Fe_dep_repress"/>
    <property type="match status" value="1"/>
</dbReference>
<evidence type="ECO:0000259" key="7">
    <source>
        <dbReference type="PROSITE" id="PS50944"/>
    </source>
</evidence>
<dbReference type="Proteomes" id="UP000001029">
    <property type="component" value="Chromosome"/>
</dbReference>
<keyword evidence="4" id="KW-0238">DNA-binding</keyword>
<accession>B2KCF9</accession>
<keyword evidence="9" id="KW-1185">Reference proteome</keyword>
<organism evidence="8 9">
    <name type="scientific">Elusimicrobium minutum (strain Pei191)</name>
    <dbReference type="NCBI Taxonomy" id="445932"/>
    <lineage>
        <taxon>Bacteria</taxon>
        <taxon>Pseudomonadati</taxon>
        <taxon>Elusimicrobiota</taxon>
        <taxon>Elusimicrobia</taxon>
        <taxon>Elusimicrobiales</taxon>
        <taxon>Elusimicrobiaceae</taxon>
        <taxon>Elusimicrobium</taxon>
    </lineage>
</organism>
<dbReference type="PANTHER" id="PTHR33238:SF7">
    <property type="entry name" value="IRON-DEPENDENT TRANSCRIPTIONAL REGULATOR"/>
    <property type="match status" value="1"/>
</dbReference>
<dbReference type="GO" id="GO:0046914">
    <property type="term" value="F:transition metal ion binding"/>
    <property type="evidence" value="ECO:0007669"/>
    <property type="project" value="InterPro"/>
</dbReference>
<evidence type="ECO:0000313" key="8">
    <source>
        <dbReference type="EMBL" id="ACC98080.1"/>
    </source>
</evidence>
<evidence type="ECO:0000256" key="5">
    <source>
        <dbReference type="ARBA" id="ARBA00023163"/>
    </source>
</evidence>
<evidence type="ECO:0000256" key="4">
    <source>
        <dbReference type="ARBA" id="ARBA00023125"/>
    </source>
</evidence>
<dbReference type="InterPro" id="IPR050536">
    <property type="entry name" value="DtxR_MntR_Metal-Reg"/>
</dbReference>
<dbReference type="FunFam" id="1.10.60.10:FF:000005">
    <property type="entry name" value="Transcriptional regulator MntR protein"/>
    <property type="match status" value="1"/>
</dbReference>
<evidence type="ECO:0000256" key="1">
    <source>
        <dbReference type="ARBA" id="ARBA00007871"/>
    </source>
</evidence>
<dbReference type="OrthoDB" id="9794394at2"/>
<proteinExistence type="inferred from homology"/>
<feature type="domain" description="HTH dtxR-type" evidence="7">
    <location>
        <begin position="12"/>
        <end position="73"/>
    </location>
</feature>
<sequence>MNKENLINKEHLTMSMEDYLEAISIASKQHGVARVKDIRDLMNVKTPSVTGALTVLAKMGYVLHEKYGYVELTPKGVKAADEVKQRHVLLTQFLTDILGVSQSAADIDACKMEHVISKETFDKLTNFVKKQKAAVKKKAK</sequence>
<dbReference type="Gene3D" id="1.10.60.10">
    <property type="entry name" value="Iron dependent repressor, metal binding and dimerisation domain"/>
    <property type="match status" value="1"/>
</dbReference>
<keyword evidence="3" id="KW-0805">Transcription regulation</keyword>
<dbReference type="PANTHER" id="PTHR33238">
    <property type="entry name" value="IRON (METAL) DEPENDENT REPRESSOR, DTXR FAMILY"/>
    <property type="match status" value="1"/>
</dbReference>
<dbReference type="InterPro" id="IPR036390">
    <property type="entry name" value="WH_DNA-bd_sf"/>
</dbReference>
<evidence type="ECO:0000256" key="6">
    <source>
        <dbReference type="ARBA" id="ARBA00025185"/>
    </source>
</evidence>
<dbReference type="Pfam" id="PF02742">
    <property type="entry name" value="Fe_dep_repr_C"/>
    <property type="match status" value="1"/>
</dbReference>
<dbReference type="HOGENOM" id="CLU_069532_3_0_0"/>
<gene>
    <name evidence="8" type="ordered locus">Emin_0525</name>
</gene>